<evidence type="ECO:0000256" key="1">
    <source>
        <dbReference type="SAM" id="Phobius"/>
    </source>
</evidence>
<dbReference type="InterPro" id="IPR032145">
    <property type="entry name" value="DUF4818"/>
</dbReference>
<feature type="transmembrane region" description="Helical" evidence="1">
    <location>
        <begin position="226"/>
        <end position="249"/>
    </location>
</feature>
<keyword evidence="1" id="KW-0472">Membrane</keyword>
<organism evidence="2 3">
    <name type="scientific">Cotesia glomerata</name>
    <name type="common">Lepidopteran parasitic wasp</name>
    <name type="synonym">Apanteles glomeratus</name>
    <dbReference type="NCBI Taxonomy" id="32391"/>
    <lineage>
        <taxon>Eukaryota</taxon>
        <taxon>Metazoa</taxon>
        <taxon>Ecdysozoa</taxon>
        <taxon>Arthropoda</taxon>
        <taxon>Hexapoda</taxon>
        <taxon>Insecta</taxon>
        <taxon>Pterygota</taxon>
        <taxon>Neoptera</taxon>
        <taxon>Endopterygota</taxon>
        <taxon>Hymenoptera</taxon>
        <taxon>Apocrita</taxon>
        <taxon>Ichneumonoidea</taxon>
        <taxon>Braconidae</taxon>
        <taxon>Microgastrinae</taxon>
        <taxon>Cotesia</taxon>
    </lineage>
</organism>
<dbReference type="Proteomes" id="UP000826195">
    <property type="component" value="Unassembled WGS sequence"/>
</dbReference>
<proteinExistence type="predicted"/>
<evidence type="ECO:0000313" key="3">
    <source>
        <dbReference type="Proteomes" id="UP000826195"/>
    </source>
</evidence>
<sequence>MEAVRDWVECINGHWIAMIAAGMYTHIRQICVIGFCFEDGPIVHPSYQSLLFTFSILSVFAEHKPWPRSLKAPPAYLLYIYEMLVAALVANLSTRVIWTPLVHVIWALTQESSKWLMWINTTMGLNSYSVVAGLANFMATDEAANYMTSCLSILSFVWMMDATESLDALLDYMSRIYVFQTTAQENGYDDWGTQVKLFFFASGVYVIIARVTLFPSSFRQPVAPFLCLYELLATMFIIEFSLACIWSPIDALLLNVFPKRICHMLKESEQAEVADVIIKYELPMALTYLVSFGFFLMTLHITEAIDFSIYNIFGLKICLEVALCKLYQRISSEFPSKDQFVRFVDEPYRKSQRRKYSRCPYNSCCSSCR</sequence>
<dbReference type="AlphaFoldDB" id="A0AAV7J3Q1"/>
<name>A0AAV7J3Q1_COTGL</name>
<feature type="transmembrane region" description="Helical" evidence="1">
    <location>
        <begin position="118"/>
        <end position="137"/>
    </location>
</feature>
<keyword evidence="1" id="KW-1133">Transmembrane helix</keyword>
<comment type="caution">
    <text evidence="2">The sequence shown here is derived from an EMBL/GenBank/DDBJ whole genome shotgun (WGS) entry which is preliminary data.</text>
</comment>
<feature type="transmembrane region" description="Helical" evidence="1">
    <location>
        <begin position="197"/>
        <end position="214"/>
    </location>
</feature>
<reference evidence="2 3" key="1">
    <citation type="journal article" date="2021" name="J. Hered.">
        <title>A chromosome-level genome assembly of the parasitoid wasp, Cotesia glomerata (Hymenoptera: Braconidae).</title>
        <authorList>
            <person name="Pinto B.J."/>
            <person name="Weis J.J."/>
            <person name="Gamble T."/>
            <person name="Ode P.J."/>
            <person name="Paul R."/>
            <person name="Zaspel J.M."/>
        </authorList>
    </citation>
    <scope>NUCLEOTIDE SEQUENCE [LARGE SCALE GENOMIC DNA]</scope>
    <source>
        <strain evidence="2">CgM1</strain>
    </source>
</reference>
<feature type="transmembrane region" description="Helical" evidence="1">
    <location>
        <begin position="76"/>
        <end position="98"/>
    </location>
</feature>
<keyword evidence="1" id="KW-0812">Transmembrane</keyword>
<dbReference type="EMBL" id="JAHXZJ010000002">
    <property type="protein sequence ID" value="KAH0564004.1"/>
    <property type="molecule type" value="Genomic_DNA"/>
</dbReference>
<protein>
    <submittedName>
        <fullName evidence="2">Uncharacterized protein</fullName>
    </submittedName>
</protein>
<evidence type="ECO:0000313" key="2">
    <source>
        <dbReference type="EMBL" id="KAH0564004.1"/>
    </source>
</evidence>
<feature type="transmembrane region" description="Helical" evidence="1">
    <location>
        <begin position="285"/>
        <end position="302"/>
    </location>
</feature>
<keyword evidence="3" id="KW-1185">Reference proteome</keyword>
<gene>
    <name evidence="2" type="ORF">KQX54_008563</name>
</gene>
<dbReference type="Pfam" id="PF16089">
    <property type="entry name" value="DUF4818"/>
    <property type="match status" value="1"/>
</dbReference>
<accession>A0AAV7J3Q1</accession>